<evidence type="ECO:0000256" key="1">
    <source>
        <dbReference type="SAM" id="Phobius"/>
    </source>
</evidence>
<gene>
    <name evidence="2" type="ORF">TIS948_LOCUS8627</name>
</gene>
<keyword evidence="1" id="KW-0472">Membrane</keyword>
<dbReference type="EMBL" id="CAJNXB010001113">
    <property type="protein sequence ID" value="CAF3132328.1"/>
    <property type="molecule type" value="Genomic_DNA"/>
</dbReference>
<feature type="transmembrane region" description="Helical" evidence="1">
    <location>
        <begin position="241"/>
        <end position="260"/>
    </location>
</feature>
<keyword evidence="1" id="KW-0812">Transmembrane</keyword>
<keyword evidence="1" id="KW-1133">Transmembrane helix</keyword>
<organism evidence="2 3">
    <name type="scientific">Rotaria socialis</name>
    <dbReference type="NCBI Taxonomy" id="392032"/>
    <lineage>
        <taxon>Eukaryota</taxon>
        <taxon>Metazoa</taxon>
        <taxon>Spiralia</taxon>
        <taxon>Gnathifera</taxon>
        <taxon>Rotifera</taxon>
        <taxon>Eurotatoria</taxon>
        <taxon>Bdelloidea</taxon>
        <taxon>Philodinida</taxon>
        <taxon>Philodinidae</taxon>
        <taxon>Rotaria</taxon>
    </lineage>
</organism>
<comment type="caution">
    <text evidence="2">The sequence shown here is derived from an EMBL/GenBank/DDBJ whole genome shotgun (WGS) entry which is preliminary data.</text>
</comment>
<dbReference type="OrthoDB" id="10025086at2759"/>
<protein>
    <submittedName>
        <fullName evidence="2">Uncharacterized protein</fullName>
    </submittedName>
</protein>
<evidence type="ECO:0000313" key="2">
    <source>
        <dbReference type="EMBL" id="CAF3132328.1"/>
    </source>
</evidence>
<name>A0A817P0L9_9BILA</name>
<sequence length="267" mass="30295">MIKVALICTTAGLLVLTIAFIAHITAMAYPRWKIYEHRSESSKTIFIGTYQRCESYNYPITANLSTTHLICYDNKYFFKDNEECTKEASALLLNEKQKICNVNANKCHCDYSSIGKGLISCTIISAIALGLISCTIISAIALGLSLLLIFLHILINEFKYKIHIYIGIITLCLLFLGFIFILITLILLGSTMLHDLHQYVYNLDFYSHENASIQHNRTQNILTTAAKDYEIRLDWSGVLEIIALILSSFTIVTQAIYLFFTHRNRIG</sequence>
<dbReference type="Gene3D" id="1.20.140.150">
    <property type="match status" value="1"/>
</dbReference>
<feature type="transmembrane region" description="Helical" evidence="1">
    <location>
        <begin position="123"/>
        <end position="150"/>
    </location>
</feature>
<dbReference type="Proteomes" id="UP000663825">
    <property type="component" value="Unassembled WGS sequence"/>
</dbReference>
<evidence type="ECO:0000313" key="3">
    <source>
        <dbReference type="Proteomes" id="UP000663825"/>
    </source>
</evidence>
<reference evidence="2" key="1">
    <citation type="submission" date="2021-02" db="EMBL/GenBank/DDBJ databases">
        <authorList>
            <person name="Nowell W R."/>
        </authorList>
    </citation>
    <scope>NUCLEOTIDE SEQUENCE</scope>
</reference>
<dbReference type="AlphaFoldDB" id="A0A817P0L9"/>
<proteinExistence type="predicted"/>
<accession>A0A817P0L9</accession>
<feature type="transmembrane region" description="Helical" evidence="1">
    <location>
        <begin position="162"/>
        <end position="188"/>
    </location>
</feature>